<dbReference type="InterPro" id="IPR011764">
    <property type="entry name" value="Biotin_carboxylation_dom"/>
</dbReference>
<feature type="region of interest" description="Disordered" evidence="9">
    <location>
        <begin position="498"/>
        <end position="517"/>
    </location>
</feature>
<dbReference type="PANTHER" id="PTHR18866">
    <property type="entry name" value="CARBOXYLASE:PYRUVATE/ACETYL-COA/PROPIONYL-COA CARBOXYLASE"/>
    <property type="match status" value="1"/>
</dbReference>
<evidence type="ECO:0000259" key="12">
    <source>
        <dbReference type="PROSITE" id="PS50979"/>
    </source>
</evidence>
<name>A0A499UR32_9ACTN</name>
<dbReference type="FunFam" id="3.40.50.20:FF:000010">
    <property type="entry name" value="Propionyl-CoA carboxylase subunit alpha"/>
    <property type="match status" value="1"/>
</dbReference>
<dbReference type="InterPro" id="IPR016185">
    <property type="entry name" value="PreATP-grasp_dom_sf"/>
</dbReference>
<evidence type="ECO:0000256" key="4">
    <source>
        <dbReference type="ARBA" id="ARBA00022741"/>
    </source>
</evidence>
<dbReference type="Proteomes" id="UP000463951">
    <property type="component" value="Chromosome"/>
</dbReference>
<evidence type="ECO:0000256" key="1">
    <source>
        <dbReference type="ARBA" id="ARBA00001953"/>
    </source>
</evidence>
<organism evidence="13 14">
    <name type="scientific">Streptomyces antimycoticus</name>
    <dbReference type="NCBI Taxonomy" id="68175"/>
    <lineage>
        <taxon>Bacteria</taxon>
        <taxon>Bacillati</taxon>
        <taxon>Actinomycetota</taxon>
        <taxon>Actinomycetes</taxon>
        <taxon>Kitasatosporales</taxon>
        <taxon>Streptomycetaceae</taxon>
        <taxon>Streptomyces</taxon>
        <taxon>Streptomyces violaceusniger group</taxon>
    </lineage>
</organism>
<dbReference type="SUPFAM" id="SSF52440">
    <property type="entry name" value="PreATP-grasp domain"/>
    <property type="match status" value="1"/>
</dbReference>
<dbReference type="InterPro" id="IPR005481">
    <property type="entry name" value="BC-like_N"/>
</dbReference>
<dbReference type="InterPro" id="IPR005479">
    <property type="entry name" value="CPAse_ATP-bd"/>
</dbReference>
<evidence type="ECO:0000256" key="8">
    <source>
        <dbReference type="PROSITE-ProRule" id="PRU00409"/>
    </source>
</evidence>
<evidence type="ECO:0000256" key="6">
    <source>
        <dbReference type="ARBA" id="ARBA00023267"/>
    </source>
</evidence>
<evidence type="ECO:0000313" key="13">
    <source>
        <dbReference type="EMBL" id="BBJ43532.1"/>
    </source>
</evidence>
<dbReference type="SMART" id="SM00878">
    <property type="entry name" value="Biotin_carb_C"/>
    <property type="match status" value="1"/>
</dbReference>
<keyword evidence="6" id="KW-0092">Biotin</keyword>
<dbReference type="GO" id="GO:0005524">
    <property type="term" value="F:ATP binding"/>
    <property type="evidence" value="ECO:0007669"/>
    <property type="project" value="UniProtKB-UniRule"/>
</dbReference>
<dbReference type="SUPFAM" id="SSF51246">
    <property type="entry name" value="Rudiment single hybrid motif"/>
    <property type="match status" value="1"/>
</dbReference>
<keyword evidence="5 8" id="KW-0067">ATP-binding</keyword>
<feature type="compositionally biased region" description="Low complexity" evidence="9">
    <location>
        <begin position="507"/>
        <end position="517"/>
    </location>
</feature>
<dbReference type="InterPro" id="IPR011053">
    <property type="entry name" value="Single_hybrid_motif"/>
</dbReference>
<dbReference type="PROSITE" id="PS50968">
    <property type="entry name" value="BIOTINYL_LIPOYL"/>
    <property type="match status" value="1"/>
</dbReference>
<feature type="domain" description="Biotin carboxylation" evidence="12">
    <location>
        <begin position="1"/>
        <end position="443"/>
    </location>
</feature>
<reference evidence="13 14" key="1">
    <citation type="journal article" date="2020" name="Int. J. Syst. Evol. Microbiol.">
        <title>Reclassification of Streptomyces castelarensis and Streptomyces sporoclivatus as later heterotypic synonyms of Streptomyces antimycoticus.</title>
        <authorList>
            <person name="Komaki H."/>
            <person name="Tamura T."/>
        </authorList>
    </citation>
    <scope>NUCLEOTIDE SEQUENCE [LARGE SCALE GENOMIC DNA]</scope>
    <source>
        <strain evidence="13 14">NBRC 100767</strain>
    </source>
</reference>
<dbReference type="GO" id="GO:0046872">
    <property type="term" value="F:metal ion binding"/>
    <property type="evidence" value="ECO:0007669"/>
    <property type="project" value="InterPro"/>
</dbReference>
<dbReference type="Pfam" id="PF00364">
    <property type="entry name" value="Biotin_lipoyl"/>
    <property type="match status" value="1"/>
</dbReference>
<dbReference type="Gene3D" id="3.30.470.20">
    <property type="entry name" value="ATP-grasp fold, B domain"/>
    <property type="match status" value="1"/>
</dbReference>
<evidence type="ECO:0000256" key="2">
    <source>
        <dbReference type="ARBA" id="ARBA00013263"/>
    </source>
</evidence>
<dbReference type="InterPro" id="IPR050856">
    <property type="entry name" value="Biotin_carboxylase_complex"/>
</dbReference>
<dbReference type="AlphaFoldDB" id="A0A499UR32"/>
<evidence type="ECO:0000259" key="11">
    <source>
        <dbReference type="PROSITE" id="PS50975"/>
    </source>
</evidence>
<evidence type="ECO:0000256" key="7">
    <source>
        <dbReference type="ARBA" id="ARBA00048501"/>
    </source>
</evidence>
<evidence type="ECO:0000259" key="10">
    <source>
        <dbReference type="PROSITE" id="PS50968"/>
    </source>
</evidence>
<dbReference type="PROSITE" id="PS50979">
    <property type="entry name" value="BC"/>
    <property type="match status" value="1"/>
</dbReference>
<dbReference type="EC" id="6.3.4.14" evidence="2"/>
<comment type="cofactor">
    <cofactor evidence="1">
        <name>biotin</name>
        <dbReference type="ChEBI" id="CHEBI:57586"/>
    </cofactor>
</comment>
<dbReference type="InterPro" id="IPR000089">
    <property type="entry name" value="Biotin_lipoyl"/>
</dbReference>
<evidence type="ECO:0000313" key="14">
    <source>
        <dbReference type="Proteomes" id="UP000463951"/>
    </source>
</evidence>
<comment type="catalytic activity">
    <reaction evidence="7">
        <text>N(6)-biotinyl-L-lysyl-[protein] + hydrogencarbonate + ATP = N(6)-carboxybiotinyl-L-lysyl-[protein] + ADP + phosphate + H(+)</text>
        <dbReference type="Rhea" id="RHEA:13501"/>
        <dbReference type="Rhea" id="RHEA-COMP:10505"/>
        <dbReference type="Rhea" id="RHEA-COMP:10506"/>
        <dbReference type="ChEBI" id="CHEBI:15378"/>
        <dbReference type="ChEBI" id="CHEBI:17544"/>
        <dbReference type="ChEBI" id="CHEBI:30616"/>
        <dbReference type="ChEBI" id="CHEBI:43474"/>
        <dbReference type="ChEBI" id="CHEBI:83144"/>
        <dbReference type="ChEBI" id="CHEBI:83145"/>
        <dbReference type="ChEBI" id="CHEBI:456216"/>
        <dbReference type="EC" id="6.3.4.14"/>
    </reaction>
    <physiologicalReaction direction="left-to-right" evidence="7">
        <dbReference type="Rhea" id="RHEA:13502"/>
    </physiologicalReaction>
</comment>
<feature type="domain" description="ATP-grasp" evidence="11">
    <location>
        <begin position="119"/>
        <end position="316"/>
    </location>
</feature>
<keyword evidence="4 8" id="KW-0547">Nucleotide-binding</keyword>
<proteinExistence type="predicted"/>
<dbReference type="Pfam" id="PF00289">
    <property type="entry name" value="Biotin_carb_N"/>
    <property type="match status" value="1"/>
</dbReference>
<sequence length="584" mass="61435">MQKVLIANRGEIAVRVARACRDAGIASVAVYADPDRDACHVRAADEAYALGGDTPAASYLDQAKVLAAAAESGADAVHPGYGFLSENAEFAQAVLDAGLTWIGPPPHAIRDLGDKVAARHIAQRAGAPLVAGTPDPVSGADEVVAFAEQHGLPIAIKAAFGGGGRGLKVARTMEEVPELYDSAVREAVAAFGRGECFVERYLDKPRHVETQCLADTHGNVVVVSTRDCSLQRRHQKLVEEAPAPFLTQEQNDQLYAASKAILKEAGYVGAGTVEFLVGMDGTISFLEVNTRLQVEHPVTEEVTGIDLVREMFRIADGEKLGYDDPPMRGHSFEFRINGEDPGRNFLPAPGTVTSFVPPAGPGVRLDAGVESGSVIGPAWDSLLAKLIVTGATRTQALQRAARALAEFQVEGMATAIPFHQAVVVDPAFTSEPFTIHTRWIETEFNNTIAPFAPTGMEEVDEPTARETVVVEVGGKRLEISLPAVLGLAVSPGEVAGTKKPKRKAVKKSGSAASGDALASPMQGTIVKVAVNEGDTVAEGDLIVVLEAMKMEQPLNAHRGGVVKSLNANVGASVSAGAVICELKD</sequence>
<accession>A0A499UR32</accession>
<dbReference type="Pfam" id="PF02786">
    <property type="entry name" value="CPSase_L_D2"/>
    <property type="match status" value="1"/>
</dbReference>
<dbReference type="SUPFAM" id="SSF56059">
    <property type="entry name" value="Glutathione synthetase ATP-binding domain-like"/>
    <property type="match status" value="1"/>
</dbReference>
<dbReference type="FunFam" id="2.40.50.100:FF:000003">
    <property type="entry name" value="Acetyl-CoA carboxylase biotin carboxyl carrier protein"/>
    <property type="match status" value="1"/>
</dbReference>
<dbReference type="PROSITE" id="PS50975">
    <property type="entry name" value="ATP_GRASP"/>
    <property type="match status" value="1"/>
</dbReference>
<dbReference type="PROSITE" id="PS00867">
    <property type="entry name" value="CPSASE_2"/>
    <property type="match status" value="1"/>
</dbReference>
<dbReference type="PANTHER" id="PTHR18866:SF33">
    <property type="entry name" value="METHYLCROTONOYL-COA CARBOXYLASE SUBUNIT ALPHA, MITOCHONDRIAL-RELATED"/>
    <property type="match status" value="1"/>
</dbReference>
<evidence type="ECO:0000256" key="5">
    <source>
        <dbReference type="ARBA" id="ARBA00022840"/>
    </source>
</evidence>
<dbReference type="GO" id="GO:0004075">
    <property type="term" value="F:biotin carboxylase activity"/>
    <property type="evidence" value="ECO:0007669"/>
    <property type="project" value="UniProtKB-EC"/>
</dbReference>
<evidence type="ECO:0000256" key="9">
    <source>
        <dbReference type="SAM" id="MobiDB-lite"/>
    </source>
</evidence>
<protein>
    <recommendedName>
        <fullName evidence="2">biotin carboxylase</fullName>
        <ecNumber evidence="2">6.3.4.14</ecNumber>
    </recommendedName>
</protein>
<dbReference type="SUPFAM" id="SSF51230">
    <property type="entry name" value="Single hybrid motif"/>
    <property type="match status" value="1"/>
</dbReference>
<dbReference type="CDD" id="cd06850">
    <property type="entry name" value="biotinyl_domain"/>
    <property type="match status" value="1"/>
</dbReference>
<dbReference type="InterPro" id="IPR001882">
    <property type="entry name" value="Biotin_BS"/>
</dbReference>
<feature type="domain" description="Lipoyl-binding" evidence="10">
    <location>
        <begin position="505"/>
        <end position="583"/>
    </location>
</feature>
<gene>
    <name evidence="13" type="ORF">SSPO_062500</name>
</gene>
<dbReference type="InterPro" id="IPR005482">
    <property type="entry name" value="Biotin_COase_C"/>
</dbReference>
<keyword evidence="3" id="KW-0436">Ligase</keyword>
<dbReference type="EMBL" id="AP019620">
    <property type="protein sequence ID" value="BBJ43532.1"/>
    <property type="molecule type" value="Genomic_DNA"/>
</dbReference>
<dbReference type="PROSITE" id="PS00188">
    <property type="entry name" value="BIOTIN"/>
    <property type="match status" value="1"/>
</dbReference>
<dbReference type="InterPro" id="IPR011761">
    <property type="entry name" value="ATP-grasp"/>
</dbReference>
<dbReference type="FunFam" id="3.30.1490.20:FF:000003">
    <property type="entry name" value="acetyl-CoA carboxylase isoform X1"/>
    <property type="match status" value="1"/>
</dbReference>
<dbReference type="InterPro" id="IPR011054">
    <property type="entry name" value="Rudment_hybrid_motif"/>
</dbReference>
<evidence type="ECO:0000256" key="3">
    <source>
        <dbReference type="ARBA" id="ARBA00022598"/>
    </source>
</evidence>
<dbReference type="Gene3D" id="2.40.50.100">
    <property type="match status" value="1"/>
</dbReference>
<dbReference type="Pfam" id="PF02785">
    <property type="entry name" value="Biotin_carb_C"/>
    <property type="match status" value="1"/>
</dbReference>